<dbReference type="EMBL" id="CP003653">
    <property type="protein sequence ID" value="AFZ33717.1"/>
    <property type="molecule type" value="Genomic_DNA"/>
</dbReference>
<dbReference type="AlphaFoldDB" id="K9XPW0"/>
<keyword evidence="1" id="KW-1133">Transmembrane helix</keyword>
<evidence type="ECO:0000313" key="3">
    <source>
        <dbReference type="Proteomes" id="UP000010473"/>
    </source>
</evidence>
<feature type="transmembrane region" description="Helical" evidence="1">
    <location>
        <begin position="38"/>
        <end position="57"/>
    </location>
</feature>
<evidence type="ECO:0000313" key="2">
    <source>
        <dbReference type="EMBL" id="AFZ33717.1"/>
    </source>
</evidence>
<dbReference type="OrthoDB" id="457956at2"/>
<accession>K9XPW0</accession>
<reference evidence="3" key="1">
    <citation type="journal article" date="2013" name="Proc. Natl. Acad. Sci. U.S.A.">
        <title>Improving the coverage of the cyanobacterial phylum using diversity-driven genome sequencing.</title>
        <authorList>
            <person name="Shih P.M."/>
            <person name="Wu D."/>
            <person name="Latifi A."/>
            <person name="Axen S.D."/>
            <person name="Fewer D.P."/>
            <person name="Talla E."/>
            <person name="Calteau A."/>
            <person name="Cai F."/>
            <person name="Tandeau de Marsac N."/>
            <person name="Rippka R."/>
            <person name="Herdman M."/>
            <person name="Sivonen K."/>
            <person name="Coursin T."/>
            <person name="Laurent T."/>
            <person name="Goodwin L."/>
            <person name="Nolan M."/>
            <person name="Davenport K.W."/>
            <person name="Han C.S."/>
            <person name="Rubin E.M."/>
            <person name="Eisen J.A."/>
            <person name="Woyke T."/>
            <person name="Gugger M."/>
            <person name="Kerfeld C.A."/>
        </authorList>
    </citation>
    <scope>NUCLEOTIDE SEQUENCE [LARGE SCALE GENOMIC DNA]</scope>
    <source>
        <strain evidence="3">ATCC 29371 / PCC 7437</strain>
    </source>
</reference>
<organism evidence="2 3">
    <name type="scientific">Stanieria cyanosphaera (strain ATCC 29371 / PCC 7437)</name>
    <dbReference type="NCBI Taxonomy" id="111780"/>
    <lineage>
        <taxon>Bacteria</taxon>
        <taxon>Bacillati</taxon>
        <taxon>Cyanobacteriota</taxon>
        <taxon>Cyanophyceae</taxon>
        <taxon>Pleurocapsales</taxon>
        <taxon>Dermocarpellaceae</taxon>
        <taxon>Stanieria</taxon>
    </lineage>
</organism>
<protein>
    <submittedName>
        <fullName evidence="2">Uncharacterized protein</fullName>
    </submittedName>
</protein>
<dbReference type="RefSeq" id="WP_015191390.1">
    <property type="nucleotide sequence ID" value="NC_019748.1"/>
</dbReference>
<dbReference type="KEGG" id="scs:Sta7437_0097"/>
<dbReference type="Proteomes" id="UP000010473">
    <property type="component" value="Chromosome"/>
</dbReference>
<keyword evidence="1" id="KW-0812">Transmembrane</keyword>
<proteinExistence type="predicted"/>
<sequence>MNYQFLNIPNPQSKQEAVISEPSNINRNTGENLAVPPAALIVIPGGLLVLAAILGFYRKINLTKIKDRSLFETDEQTTCKNCRFFSHNPYLKCALHPSRVSTTESIECADYWSNKSDRFQQKSK</sequence>
<gene>
    <name evidence="2" type="ordered locus">Sta7437_0097</name>
</gene>
<evidence type="ECO:0000256" key="1">
    <source>
        <dbReference type="SAM" id="Phobius"/>
    </source>
</evidence>
<dbReference type="HOGENOM" id="CLU_158597_0_0_3"/>
<keyword evidence="1" id="KW-0472">Membrane</keyword>
<keyword evidence="3" id="KW-1185">Reference proteome</keyword>
<name>K9XPW0_STAC7</name>